<dbReference type="EMBL" id="FOJA01000001">
    <property type="protein sequence ID" value="SEW10234.1"/>
    <property type="molecule type" value="Genomic_DNA"/>
</dbReference>
<protein>
    <submittedName>
        <fullName evidence="1">Uncharacterized protein</fullName>
    </submittedName>
</protein>
<gene>
    <name evidence="1" type="ORF">SAMN04487945_1459</name>
</gene>
<dbReference type="InterPro" id="IPR027417">
    <property type="entry name" value="P-loop_NTPase"/>
</dbReference>
<keyword evidence="2" id="KW-1185">Reference proteome</keyword>
<evidence type="ECO:0000313" key="1">
    <source>
        <dbReference type="EMBL" id="SEW10234.1"/>
    </source>
</evidence>
<sequence length="264" mass="28941">MNGLLAAKSGWGKSWYTQAWTEANAEEYDRLAVLDFKDEYRGLVKAGLAKHFIVGPREAEAFGVDEWAQFLEANPRVVLCRHNLDEETWREEVADPVAKANRRLAGSSLTVIDESHFVAPQRGSVPDGVKGLATTGRGEDASSLWVTQRLTEMDETVLAQMMFTILGGFTSSGDLSKVRSIIEYTADVHNPTLDAVGTLPDALLVDGDALPLRKFTDDTGDTVGSEWVFADESGHVERKDTRNVAMQSTHYGAQGQHLTDPEAT</sequence>
<evidence type="ECO:0000313" key="2">
    <source>
        <dbReference type="Proteomes" id="UP000198518"/>
    </source>
</evidence>
<dbReference type="Gene3D" id="3.40.50.300">
    <property type="entry name" value="P-loop containing nucleotide triphosphate hydrolases"/>
    <property type="match status" value="1"/>
</dbReference>
<organism evidence="1 2">
    <name type="scientific">Halobacterium jilantaiense</name>
    <dbReference type="NCBI Taxonomy" id="355548"/>
    <lineage>
        <taxon>Archaea</taxon>
        <taxon>Methanobacteriati</taxon>
        <taxon>Methanobacteriota</taxon>
        <taxon>Stenosarchaea group</taxon>
        <taxon>Halobacteria</taxon>
        <taxon>Halobacteriales</taxon>
        <taxon>Halobacteriaceae</taxon>
        <taxon>Halobacterium</taxon>
    </lineage>
</organism>
<reference evidence="1 2" key="1">
    <citation type="submission" date="2016-10" db="EMBL/GenBank/DDBJ databases">
        <authorList>
            <person name="de Groot N.N."/>
        </authorList>
    </citation>
    <scope>NUCLEOTIDE SEQUENCE [LARGE SCALE GENOMIC DNA]</scope>
    <source>
        <strain evidence="1 2">CGMCC 1.5337</strain>
    </source>
</reference>
<proteinExistence type="predicted"/>
<dbReference type="AlphaFoldDB" id="A0A1I0P7P9"/>
<dbReference type="STRING" id="355548.SAMN04487945_1459"/>
<dbReference type="RefSeq" id="WP_245708147.1">
    <property type="nucleotide sequence ID" value="NZ_FOJA01000001.1"/>
</dbReference>
<accession>A0A1I0P7P9</accession>
<name>A0A1I0P7P9_9EURY</name>
<dbReference type="SUPFAM" id="SSF52540">
    <property type="entry name" value="P-loop containing nucleoside triphosphate hydrolases"/>
    <property type="match status" value="1"/>
</dbReference>
<dbReference type="Proteomes" id="UP000198518">
    <property type="component" value="Unassembled WGS sequence"/>
</dbReference>